<dbReference type="AlphaFoldDB" id="A0A075LV48"/>
<keyword evidence="2" id="KW-1185">Reference proteome</keyword>
<dbReference type="Proteomes" id="UP000027981">
    <property type="component" value="Chromosome"/>
</dbReference>
<protein>
    <submittedName>
        <fullName evidence="1">Uncharacterized protein</fullName>
    </submittedName>
</protein>
<dbReference type="HOGENOM" id="CLU_3227960_0_0_2"/>
<gene>
    <name evidence="1" type="ORF">PAP_07385</name>
</gene>
<evidence type="ECO:0000313" key="1">
    <source>
        <dbReference type="EMBL" id="AIF69867.1"/>
    </source>
</evidence>
<dbReference type="GeneID" id="77093617"/>
<evidence type="ECO:0000313" key="2">
    <source>
        <dbReference type="Proteomes" id="UP000027981"/>
    </source>
</evidence>
<dbReference type="EMBL" id="CP006019">
    <property type="protein sequence ID" value="AIF69867.1"/>
    <property type="molecule type" value="Genomic_DNA"/>
</dbReference>
<reference evidence="1 2" key="2">
    <citation type="journal article" date="2015" name="Genome Announc.">
        <title>Complete Genome Sequence of Hyperthermophilic Piezophilic Archaeon Palaeococcus pacificus DY20341T, Isolated from Deep-Sea Hydrothermal Sediments.</title>
        <authorList>
            <person name="Zeng X."/>
            <person name="Jebbar M."/>
            <person name="Shao Z."/>
        </authorList>
    </citation>
    <scope>NUCLEOTIDE SEQUENCE [LARGE SCALE GENOMIC DNA]</scope>
    <source>
        <strain evidence="1 2">DY20341</strain>
    </source>
</reference>
<dbReference type="RefSeq" id="WP_269077254.1">
    <property type="nucleotide sequence ID" value="NZ_CP006019.1"/>
</dbReference>
<sequence length="43" mass="4908">MKSLAVSFPLYVLPAWVVTDNLTLALSLERYGASPQAWEFMQY</sequence>
<accession>A0A075LV48</accession>
<dbReference type="KEGG" id="ppac:PAP_07385"/>
<organism evidence="1 2">
    <name type="scientific">Palaeococcus pacificus DY20341</name>
    <dbReference type="NCBI Taxonomy" id="1343739"/>
    <lineage>
        <taxon>Archaea</taxon>
        <taxon>Methanobacteriati</taxon>
        <taxon>Methanobacteriota</taxon>
        <taxon>Thermococci</taxon>
        <taxon>Thermococcales</taxon>
        <taxon>Thermococcaceae</taxon>
        <taxon>Palaeococcus</taxon>
    </lineage>
</organism>
<proteinExistence type="predicted"/>
<name>A0A075LV48_9EURY</name>
<reference evidence="2" key="1">
    <citation type="submission" date="2013-06" db="EMBL/GenBank/DDBJ databases">
        <title>Complete Genome Sequence of Hyperthermophilic Palaeococcus pacificus DY20341T, Isolated from a Deep-Sea Hydrothermal Sediments.</title>
        <authorList>
            <person name="Zeng X."/>
            <person name="Shao Z."/>
        </authorList>
    </citation>
    <scope>NUCLEOTIDE SEQUENCE [LARGE SCALE GENOMIC DNA]</scope>
    <source>
        <strain evidence="2">DY20341</strain>
    </source>
</reference>